<sequence>MRRRPSARLIVLDAANRVLLFRFVHKTGALAGRDYWATPGGGVDPGESFIDAARRELAEETGFQADIMEPHVAEREFILQLSDGEHVVAEERFFVVRTTESTLSTESWTADEVEVMADHRWWTLQELRATTEIVFPENMAEMVAGLTP</sequence>
<keyword evidence="3" id="KW-0460">Magnesium</keyword>
<dbReference type="Gene3D" id="3.90.79.10">
    <property type="entry name" value="Nucleoside Triphosphate Pyrophosphohydrolase"/>
    <property type="match status" value="1"/>
</dbReference>
<evidence type="ECO:0000313" key="6">
    <source>
        <dbReference type="EMBL" id="MBF9232276.1"/>
    </source>
</evidence>
<dbReference type="InterPro" id="IPR020476">
    <property type="entry name" value="Nudix_hydrolase"/>
</dbReference>
<evidence type="ECO:0000313" key="7">
    <source>
        <dbReference type="Proteomes" id="UP000599312"/>
    </source>
</evidence>
<evidence type="ECO:0000256" key="4">
    <source>
        <dbReference type="RuleBase" id="RU003476"/>
    </source>
</evidence>
<dbReference type="PROSITE" id="PS00893">
    <property type="entry name" value="NUDIX_BOX"/>
    <property type="match status" value="1"/>
</dbReference>
<accession>A0A931BJC8</accession>
<dbReference type="AlphaFoldDB" id="A0A931BJC8"/>
<dbReference type="InterPro" id="IPR000086">
    <property type="entry name" value="NUDIX_hydrolase_dom"/>
</dbReference>
<evidence type="ECO:0000259" key="5">
    <source>
        <dbReference type="PROSITE" id="PS51462"/>
    </source>
</evidence>
<name>A0A931BJC8_9HYPH</name>
<comment type="caution">
    <text evidence="6">The sequence shown here is derived from an EMBL/GenBank/DDBJ whole genome shotgun (WGS) entry which is preliminary data.</text>
</comment>
<protein>
    <submittedName>
        <fullName evidence="6">NUDIX domain-containing protein</fullName>
    </submittedName>
</protein>
<dbReference type="Proteomes" id="UP000599312">
    <property type="component" value="Unassembled WGS sequence"/>
</dbReference>
<dbReference type="InterPro" id="IPR020084">
    <property type="entry name" value="NUDIX_hydrolase_CS"/>
</dbReference>
<comment type="similarity">
    <text evidence="4">Belongs to the Nudix hydrolase family.</text>
</comment>
<comment type="cofactor">
    <cofactor evidence="1">
        <name>Mg(2+)</name>
        <dbReference type="ChEBI" id="CHEBI:18420"/>
    </cofactor>
</comment>
<dbReference type="PRINTS" id="PR00502">
    <property type="entry name" value="NUDIXFAMILY"/>
</dbReference>
<dbReference type="InterPro" id="IPR015797">
    <property type="entry name" value="NUDIX_hydrolase-like_dom_sf"/>
</dbReference>
<dbReference type="SUPFAM" id="SSF55811">
    <property type="entry name" value="Nudix"/>
    <property type="match status" value="1"/>
</dbReference>
<dbReference type="PANTHER" id="PTHR43046:SF12">
    <property type="entry name" value="GDP-MANNOSE MANNOSYL HYDROLASE"/>
    <property type="match status" value="1"/>
</dbReference>
<dbReference type="EMBL" id="JADQDO010000001">
    <property type="protein sequence ID" value="MBF9232276.1"/>
    <property type="molecule type" value="Genomic_DNA"/>
</dbReference>
<dbReference type="GO" id="GO:0016787">
    <property type="term" value="F:hydrolase activity"/>
    <property type="evidence" value="ECO:0007669"/>
    <property type="project" value="UniProtKB-KW"/>
</dbReference>
<keyword evidence="2 4" id="KW-0378">Hydrolase</keyword>
<feature type="domain" description="Nudix hydrolase" evidence="5">
    <location>
        <begin position="1"/>
        <end position="147"/>
    </location>
</feature>
<evidence type="ECO:0000256" key="2">
    <source>
        <dbReference type="ARBA" id="ARBA00022801"/>
    </source>
</evidence>
<gene>
    <name evidence="6" type="ORF">I2H38_02665</name>
</gene>
<organism evidence="6 7">
    <name type="scientific">Microvirga alba</name>
    <dbReference type="NCBI Taxonomy" id="2791025"/>
    <lineage>
        <taxon>Bacteria</taxon>
        <taxon>Pseudomonadati</taxon>
        <taxon>Pseudomonadota</taxon>
        <taxon>Alphaproteobacteria</taxon>
        <taxon>Hyphomicrobiales</taxon>
        <taxon>Methylobacteriaceae</taxon>
        <taxon>Microvirga</taxon>
    </lineage>
</organism>
<dbReference type="RefSeq" id="WP_196270237.1">
    <property type="nucleotide sequence ID" value="NZ_JADQDO010000001.1"/>
</dbReference>
<dbReference type="PROSITE" id="PS51462">
    <property type="entry name" value="NUDIX"/>
    <property type="match status" value="1"/>
</dbReference>
<reference evidence="6" key="1">
    <citation type="submission" date="2020-11" db="EMBL/GenBank/DDBJ databases">
        <authorList>
            <person name="Kim M.K."/>
        </authorList>
    </citation>
    <scope>NUCLEOTIDE SEQUENCE</scope>
    <source>
        <strain evidence="6">BT350</strain>
    </source>
</reference>
<evidence type="ECO:0000256" key="3">
    <source>
        <dbReference type="ARBA" id="ARBA00022842"/>
    </source>
</evidence>
<evidence type="ECO:0000256" key="1">
    <source>
        <dbReference type="ARBA" id="ARBA00001946"/>
    </source>
</evidence>
<dbReference type="CDD" id="cd04685">
    <property type="entry name" value="NUDIX_Hydrolase"/>
    <property type="match status" value="1"/>
</dbReference>
<dbReference type="PANTHER" id="PTHR43046">
    <property type="entry name" value="GDP-MANNOSE MANNOSYL HYDROLASE"/>
    <property type="match status" value="1"/>
</dbReference>
<dbReference type="Pfam" id="PF00293">
    <property type="entry name" value="NUDIX"/>
    <property type="match status" value="1"/>
</dbReference>
<proteinExistence type="inferred from homology"/>
<keyword evidence="7" id="KW-1185">Reference proteome</keyword>